<name>A0AAW2TB39_9LAMI</name>
<dbReference type="AlphaFoldDB" id="A0AAW2TB39"/>
<dbReference type="PANTHER" id="PTHR33710:SF71">
    <property type="entry name" value="ENDONUCLEASE_EXONUCLEASE_PHOSPHATASE DOMAIN-CONTAINING PROTEIN"/>
    <property type="match status" value="1"/>
</dbReference>
<dbReference type="SUPFAM" id="SSF56219">
    <property type="entry name" value="DNase I-like"/>
    <property type="match status" value="1"/>
</dbReference>
<reference evidence="1" key="2">
    <citation type="journal article" date="2024" name="Plant">
        <title>Genomic evolution and insights into agronomic trait innovations of Sesamum species.</title>
        <authorList>
            <person name="Miao H."/>
            <person name="Wang L."/>
            <person name="Qu L."/>
            <person name="Liu H."/>
            <person name="Sun Y."/>
            <person name="Le M."/>
            <person name="Wang Q."/>
            <person name="Wei S."/>
            <person name="Zheng Y."/>
            <person name="Lin W."/>
            <person name="Duan Y."/>
            <person name="Cao H."/>
            <person name="Xiong S."/>
            <person name="Wang X."/>
            <person name="Wei L."/>
            <person name="Li C."/>
            <person name="Ma Q."/>
            <person name="Ju M."/>
            <person name="Zhao R."/>
            <person name="Li G."/>
            <person name="Mu C."/>
            <person name="Tian Q."/>
            <person name="Mei H."/>
            <person name="Zhang T."/>
            <person name="Gao T."/>
            <person name="Zhang H."/>
        </authorList>
    </citation>
    <scope>NUCLEOTIDE SEQUENCE</scope>
    <source>
        <strain evidence="1">KEN1</strain>
    </source>
</reference>
<comment type="caution">
    <text evidence="1">The sequence shown here is derived from an EMBL/GenBank/DDBJ whole genome shotgun (WGS) entry which is preliminary data.</text>
</comment>
<dbReference type="EMBL" id="JACGWN010000015">
    <property type="protein sequence ID" value="KAL0402013.1"/>
    <property type="molecule type" value="Genomic_DNA"/>
</dbReference>
<gene>
    <name evidence="1" type="ORF">Slati_4231200</name>
</gene>
<dbReference type="Gene3D" id="3.60.10.10">
    <property type="entry name" value="Endonuclease/exonuclease/phosphatase"/>
    <property type="match status" value="1"/>
</dbReference>
<proteinExistence type="predicted"/>
<evidence type="ECO:0008006" key="2">
    <source>
        <dbReference type="Google" id="ProtNLM"/>
    </source>
</evidence>
<dbReference type="PANTHER" id="PTHR33710">
    <property type="entry name" value="BNAC02G09200D PROTEIN"/>
    <property type="match status" value="1"/>
</dbReference>
<sequence>MLRRLAQVSVRPWLVVGDFNEILSQQEKQGILQRVQWKINGFRDYFHECDLHDIGFEGNIFTWSNHREAPHTVRVHLDPACSSPRWASLFPCAKDSMNELASREEVIWKQRDKVLWLTEGDRNTRFFDAKDNERRQTKEIKKIQDSLG</sequence>
<reference evidence="1" key="1">
    <citation type="submission" date="2020-06" db="EMBL/GenBank/DDBJ databases">
        <authorList>
            <person name="Li T."/>
            <person name="Hu X."/>
            <person name="Zhang T."/>
            <person name="Song X."/>
            <person name="Zhang H."/>
            <person name="Dai N."/>
            <person name="Sheng W."/>
            <person name="Hou X."/>
            <person name="Wei L."/>
        </authorList>
    </citation>
    <scope>NUCLEOTIDE SEQUENCE</scope>
    <source>
        <strain evidence="1">KEN1</strain>
        <tissue evidence="1">Leaf</tissue>
    </source>
</reference>
<organism evidence="1">
    <name type="scientific">Sesamum latifolium</name>
    <dbReference type="NCBI Taxonomy" id="2727402"/>
    <lineage>
        <taxon>Eukaryota</taxon>
        <taxon>Viridiplantae</taxon>
        <taxon>Streptophyta</taxon>
        <taxon>Embryophyta</taxon>
        <taxon>Tracheophyta</taxon>
        <taxon>Spermatophyta</taxon>
        <taxon>Magnoliopsida</taxon>
        <taxon>eudicotyledons</taxon>
        <taxon>Gunneridae</taxon>
        <taxon>Pentapetalae</taxon>
        <taxon>asterids</taxon>
        <taxon>lamiids</taxon>
        <taxon>Lamiales</taxon>
        <taxon>Pedaliaceae</taxon>
        <taxon>Sesamum</taxon>
    </lineage>
</organism>
<dbReference type="InterPro" id="IPR036691">
    <property type="entry name" value="Endo/exonu/phosph_ase_sf"/>
</dbReference>
<protein>
    <recommendedName>
        <fullName evidence="2">Reverse transcriptase</fullName>
    </recommendedName>
</protein>
<accession>A0AAW2TB39</accession>
<evidence type="ECO:0000313" key="1">
    <source>
        <dbReference type="EMBL" id="KAL0402013.1"/>
    </source>
</evidence>